<dbReference type="EMBL" id="JAACJN010000220">
    <property type="protein sequence ID" value="KAF5360089.1"/>
    <property type="molecule type" value="Genomic_DNA"/>
</dbReference>
<dbReference type="Proteomes" id="UP000518752">
    <property type="component" value="Unassembled WGS sequence"/>
</dbReference>
<evidence type="ECO:0000259" key="2">
    <source>
        <dbReference type="PROSITE" id="PS50172"/>
    </source>
</evidence>
<feature type="domain" description="BRCT" evidence="2">
    <location>
        <begin position="106"/>
        <end position="201"/>
    </location>
</feature>
<dbReference type="InterPro" id="IPR001357">
    <property type="entry name" value="BRCT_dom"/>
</dbReference>
<sequence length="293" mass="32870">MATSDIPDLDTTEIDASLLAPPQLSTPRPVRRTIEDYSNWTFVPVSPFNRPPRPEVLTSITQLNSLLSRPLPKLDFTRPVEANPVPVEASPVVINDVEPFMVDLRPKLTILDDCVVFIDTWMSDGQPTSDIFAELAEELGAKTINKLDSTCTHIVFTNGRQSTVNRYFAFNEGDRPIVVGAAWIKACRDSAKQLDETKYLVDMEDYRDRSRYSSFGLKRKRKSFFPVIDSEDIITTVDPLDGKTLPLTIARRRRESYPATRKVGSSRLMVKSNPGKSEGFHSEGMEVSATKTV</sequence>
<reference evidence="3 4" key="1">
    <citation type="journal article" date="2020" name="ISME J.">
        <title>Uncovering the hidden diversity of litter-decomposition mechanisms in mushroom-forming fungi.</title>
        <authorList>
            <person name="Floudas D."/>
            <person name="Bentzer J."/>
            <person name="Ahren D."/>
            <person name="Johansson T."/>
            <person name="Persson P."/>
            <person name="Tunlid A."/>
        </authorList>
    </citation>
    <scope>NUCLEOTIDE SEQUENCE [LARGE SCALE GENOMIC DNA]</scope>
    <source>
        <strain evidence="3 4">CBS 406.79</strain>
    </source>
</reference>
<proteinExistence type="predicted"/>
<evidence type="ECO:0000256" key="1">
    <source>
        <dbReference type="SAM" id="MobiDB-lite"/>
    </source>
</evidence>
<keyword evidence="4" id="KW-1185">Reference proteome</keyword>
<accession>A0A8H5G827</accession>
<dbReference type="PROSITE" id="PS50172">
    <property type="entry name" value="BRCT"/>
    <property type="match status" value="1"/>
</dbReference>
<protein>
    <recommendedName>
        <fullName evidence="2">BRCT domain-containing protein</fullName>
    </recommendedName>
</protein>
<dbReference type="SUPFAM" id="SSF52113">
    <property type="entry name" value="BRCT domain"/>
    <property type="match status" value="1"/>
</dbReference>
<dbReference type="AlphaFoldDB" id="A0A8H5G827"/>
<organism evidence="3 4">
    <name type="scientific">Collybiopsis confluens</name>
    <dbReference type="NCBI Taxonomy" id="2823264"/>
    <lineage>
        <taxon>Eukaryota</taxon>
        <taxon>Fungi</taxon>
        <taxon>Dikarya</taxon>
        <taxon>Basidiomycota</taxon>
        <taxon>Agaricomycotina</taxon>
        <taxon>Agaricomycetes</taxon>
        <taxon>Agaricomycetidae</taxon>
        <taxon>Agaricales</taxon>
        <taxon>Marasmiineae</taxon>
        <taxon>Omphalotaceae</taxon>
        <taxon>Collybiopsis</taxon>
    </lineage>
</organism>
<dbReference type="OrthoDB" id="2384350at2759"/>
<dbReference type="Gene3D" id="3.40.50.10190">
    <property type="entry name" value="BRCT domain"/>
    <property type="match status" value="1"/>
</dbReference>
<dbReference type="Pfam" id="PF00533">
    <property type="entry name" value="BRCT"/>
    <property type="match status" value="1"/>
</dbReference>
<feature type="region of interest" description="Disordered" evidence="1">
    <location>
        <begin position="269"/>
        <end position="293"/>
    </location>
</feature>
<dbReference type="CDD" id="cd17716">
    <property type="entry name" value="BRCT_microcephalin_rpt1"/>
    <property type="match status" value="1"/>
</dbReference>
<comment type="caution">
    <text evidence="3">The sequence shown here is derived from an EMBL/GenBank/DDBJ whole genome shotgun (WGS) entry which is preliminary data.</text>
</comment>
<evidence type="ECO:0000313" key="3">
    <source>
        <dbReference type="EMBL" id="KAF5360089.1"/>
    </source>
</evidence>
<gene>
    <name evidence="3" type="ORF">D9757_013648</name>
</gene>
<name>A0A8H5G827_9AGAR</name>
<dbReference type="InterPro" id="IPR036420">
    <property type="entry name" value="BRCT_dom_sf"/>
</dbReference>
<evidence type="ECO:0000313" key="4">
    <source>
        <dbReference type="Proteomes" id="UP000518752"/>
    </source>
</evidence>